<feature type="region of interest" description="Disordered" evidence="1">
    <location>
        <begin position="67"/>
        <end position="92"/>
    </location>
</feature>
<protein>
    <submittedName>
        <fullName evidence="2">Uncharacterized protein</fullName>
    </submittedName>
</protein>
<accession>A0A5J9UJW0</accession>
<comment type="caution">
    <text evidence="2">The sequence shown here is derived from an EMBL/GenBank/DDBJ whole genome shotgun (WGS) entry which is preliminary data.</text>
</comment>
<keyword evidence="3" id="KW-1185">Reference proteome</keyword>
<evidence type="ECO:0000313" key="2">
    <source>
        <dbReference type="EMBL" id="TVU23601.1"/>
    </source>
</evidence>
<feature type="compositionally biased region" description="Basic and acidic residues" evidence="1">
    <location>
        <begin position="80"/>
        <end position="92"/>
    </location>
</feature>
<dbReference type="Proteomes" id="UP000324897">
    <property type="component" value="Chromosome 2"/>
</dbReference>
<evidence type="ECO:0000256" key="1">
    <source>
        <dbReference type="SAM" id="MobiDB-lite"/>
    </source>
</evidence>
<feature type="non-terminal residue" evidence="2">
    <location>
        <position position="1"/>
    </location>
</feature>
<gene>
    <name evidence="2" type="ORF">EJB05_25976</name>
</gene>
<organism evidence="2 3">
    <name type="scientific">Eragrostis curvula</name>
    <name type="common">weeping love grass</name>
    <dbReference type="NCBI Taxonomy" id="38414"/>
    <lineage>
        <taxon>Eukaryota</taxon>
        <taxon>Viridiplantae</taxon>
        <taxon>Streptophyta</taxon>
        <taxon>Embryophyta</taxon>
        <taxon>Tracheophyta</taxon>
        <taxon>Spermatophyta</taxon>
        <taxon>Magnoliopsida</taxon>
        <taxon>Liliopsida</taxon>
        <taxon>Poales</taxon>
        <taxon>Poaceae</taxon>
        <taxon>PACMAD clade</taxon>
        <taxon>Chloridoideae</taxon>
        <taxon>Eragrostideae</taxon>
        <taxon>Eragrostidinae</taxon>
        <taxon>Eragrostis</taxon>
    </lineage>
</organism>
<proteinExistence type="predicted"/>
<sequence>MAFAFGGEGARRRAVAASRGADVAVRSACADGAVVHSVRMPSDPLVMIIVQRQASFSIARRLRRVGRQAHRPPLPNARRLHQERVQHQEGAR</sequence>
<dbReference type="AlphaFoldDB" id="A0A5J9UJW0"/>
<dbReference type="EMBL" id="RWGY01000013">
    <property type="protein sequence ID" value="TVU23601.1"/>
    <property type="molecule type" value="Genomic_DNA"/>
</dbReference>
<name>A0A5J9UJW0_9POAL</name>
<reference evidence="2 3" key="1">
    <citation type="journal article" date="2019" name="Sci. Rep.">
        <title>A high-quality genome of Eragrostis curvula grass provides insights into Poaceae evolution and supports new strategies to enhance forage quality.</title>
        <authorList>
            <person name="Carballo J."/>
            <person name="Santos B.A.C.M."/>
            <person name="Zappacosta D."/>
            <person name="Garbus I."/>
            <person name="Selva J.P."/>
            <person name="Gallo C.A."/>
            <person name="Diaz A."/>
            <person name="Albertini E."/>
            <person name="Caccamo M."/>
            <person name="Echenique V."/>
        </authorList>
    </citation>
    <scope>NUCLEOTIDE SEQUENCE [LARGE SCALE GENOMIC DNA]</scope>
    <source>
        <strain evidence="3">cv. Victoria</strain>
        <tissue evidence="2">Leaf</tissue>
    </source>
</reference>
<dbReference type="Gramene" id="TVU23601">
    <property type="protein sequence ID" value="TVU23601"/>
    <property type="gene ID" value="EJB05_25976"/>
</dbReference>
<evidence type="ECO:0000313" key="3">
    <source>
        <dbReference type="Proteomes" id="UP000324897"/>
    </source>
</evidence>